<protein>
    <recommendedName>
        <fullName evidence="3">Myb/SANT-like DNA-binding domain-containing protein</fullName>
    </recommendedName>
</protein>
<evidence type="ECO:0000313" key="5">
    <source>
        <dbReference type="Proteomes" id="UP000887568"/>
    </source>
</evidence>
<dbReference type="RefSeq" id="XP_038050109.1">
    <property type="nucleotide sequence ID" value="XM_038194181.1"/>
</dbReference>
<feature type="compositionally biased region" description="Basic and acidic residues" evidence="2">
    <location>
        <begin position="318"/>
        <end position="336"/>
    </location>
</feature>
<feature type="region of interest" description="Disordered" evidence="2">
    <location>
        <begin position="148"/>
        <end position="207"/>
    </location>
</feature>
<dbReference type="PANTHER" id="PTHR21411">
    <property type="entry name" value="APONTIC"/>
    <property type="match status" value="1"/>
</dbReference>
<keyword evidence="5" id="KW-1185">Reference proteome</keyword>
<sequence>MESRSKRLNFSVLERDVLLRLIEANIEIVESKRNDGMTVRRKDAAWSRIVAGFNAEHNVVKRTHRQLRKYWNNLKMRAKKSMSSNGYSTLNLPTAGSVALRMGKSNSRSPGIPNKTPDGMVSNGACATTSGRMPSSSLGTVVVKSEPKDAWSYQEQQSQEGKDGAELCSPVPLTEGGQDDEEVDEHPGRSNGEVTDPEAEFEDVHDSDDEEIGEVFHCEGDSDYRHETAAGVMSDFDNPSSHHQWTAMDYARNEHEAKMALLTVQMETAHEQRELAREVREQTRQRHRLEMQVLEEKRRYRRIKMNALTPHGHSLVHGTHEPRALEPKQKTSLDKA</sequence>
<evidence type="ECO:0000259" key="3">
    <source>
        <dbReference type="Pfam" id="PF13873"/>
    </source>
</evidence>
<dbReference type="PANTHER" id="PTHR21411:SF0">
    <property type="entry name" value="REGULATORY PROTEIN ZESTE"/>
    <property type="match status" value="1"/>
</dbReference>
<dbReference type="Pfam" id="PF13873">
    <property type="entry name" value="Myb_DNA-bind_5"/>
    <property type="match status" value="1"/>
</dbReference>
<evidence type="ECO:0000256" key="2">
    <source>
        <dbReference type="SAM" id="MobiDB-lite"/>
    </source>
</evidence>
<reference evidence="4" key="1">
    <citation type="submission" date="2022-11" db="UniProtKB">
        <authorList>
            <consortium name="EnsemblMetazoa"/>
        </authorList>
    </citation>
    <scope>IDENTIFICATION</scope>
</reference>
<accession>A0A913ZF75</accession>
<name>A0A913ZF75_PATMI</name>
<feature type="region of interest" description="Disordered" evidence="2">
    <location>
        <begin position="307"/>
        <end position="336"/>
    </location>
</feature>
<feature type="compositionally biased region" description="Acidic residues" evidence="2">
    <location>
        <begin position="195"/>
        <end position="207"/>
    </location>
</feature>
<dbReference type="Proteomes" id="UP000887568">
    <property type="component" value="Unplaced"/>
</dbReference>
<dbReference type="GeneID" id="119723499"/>
<dbReference type="InterPro" id="IPR028002">
    <property type="entry name" value="Myb_DNA-bind_5"/>
</dbReference>
<organism evidence="4 5">
    <name type="scientific">Patiria miniata</name>
    <name type="common">Bat star</name>
    <name type="synonym">Asterina miniata</name>
    <dbReference type="NCBI Taxonomy" id="46514"/>
    <lineage>
        <taxon>Eukaryota</taxon>
        <taxon>Metazoa</taxon>
        <taxon>Echinodermata</taxon>
        <taxon>Eleutherozoa</taxon>
        <taxon>Asterozoa</taxon>
        <taxon>Asteroidea</taxon>
        <taxon>Valvatacea</taxon>
        <taxon>Valvatida</taxon>
        <taxon>Asterinidae</taxon>
        <taxon>Patiria</taxon>
    </lineage>
</organism>
<dbReference type="OrthoDB" id="6162621at2759"/>
<feature type="domain" description="Myb/SANT-like DNA-binding" evidence="3">
    <location>
        <begin position="8"/>
        <end position="83"/>
    </location>
</feature>
<evidence type="ECO:0000256" key="1">
    <source>
        <dbReference type="SAM" id="Coils"/>
    </source>
</evidence>
<dbReference type="OMA" id="DFRHETA"/>
<keyword evidence="1" id="KW-0175">Coiled coil</keyword>
<dbReference type="EnsemblMetazoa" id="XM_038194181.1">
    <property type="protein sequence ID" value="XP_038050109.1"/>
    <property type="gene ID" value="LOC119723499"/>
</dbReference>
<feature type="coiled-coil region" evidence="1">
    <location>
        <begin position="252"/>
        <end position="299"/>
    </location>
</feature>
<dbReference type="AlphaFoldDB" id="A0A913ZF75"/>
<evidence type="ECO:0000313" key="4">
    <source>
        <dbReference type="EnsemblMetazoa" id="XP_038050109.1"/>
    </source>
</evidence>
<proteinExistence type="predicted"/>